<dbReference type="Gene3D" id="4.10.480.10">
    <property type="entry name" value="Cytochrome-c3 hydrogenase, C-terminal domain"/>
    <property type="match status" value="1"/>
</dbReference>
<dbReference type="InterPro" id="IPR001821">
    <property type="entry name" value="NiFe_hydrogenase_ssu"/>
</dbReference>
<dbReference type="PANTHER" id="PTHR30013:SF7">
    <property type="entry name" value="HYDROGENASE-2 SMALL CHAIN"/>
    <property type="match status" value="1"/>
</dbReference>
<accession>A0ABS4K3H0</accession>
<comment type="subcellular location">
    <subcellularLocation>
        <location evidence="3">Cell envelope</location>
    </subcellularLocation>
</comment>
<dbReference type="PANTHER" id="PTHR30013">
    <property type="entry name" value="NIFE / NIFESE HYDROGENASE SMALL SUBUNIT FAMILY MEMBER"/>
    <property type="match status" value="1"/>
</dbReference>
<comment type="cofactor">
    <cofactor evidence="1">
        <name>[3Fe-4S] cluster</name>
        <dbReference type="ChEBI" id="CHEBI:21137"/>
    </cofactor>
</comment>
<keyword evidence="6" id="KW-0004">4Fe-4S</keyword>
<dbReference type="EC" id="1.12.99.6" evidence="15"/>
<keyword evidence="8" id="KW-0732">Signal</keyword>
<keyword evidence="10" id="KW-0408">Iron</keyword>
<protein>
    <submittedName>
        <fullName evidence="15">Hydrogenase small subunit</fullName>
        <ecNumber evidence="15">1.12.99.6</ecNumber>
    </submittedName>
</protein>
<dbReference type="SUPFAM" id="SSF56770">
    <property type="entry name" value="HydA/Nqo6-like"/>
    <property type="match status" value="1"/>
</dbReference>
<keyword evidence="12" id="KW-0003">3Fe-4S</keyword>
<dbReference type="EMBL" id="JAGGLL010000015">
    <property type="protein sequence ID" value="MBP2022331.1"/>
    <property type="molecule type" value="Genomic_DNA"/>
</dbReference>
<dbReference type="Pfam" id="PF14720">
    <property type="entry name" value="NiFe_hyd_SSU_C"/>
    <property type="match status" value="1"/>
</dbReference>
<feature type="domain" description="NADH:ubiquinone oxidoreductase-like 20kDa subunit" evidence="13">
    <location>
        <begin position="43"/>
        <end position="190"/>
    </location>
</feature>
<evidence type="ECO:0000256" key="7">
    <source>
        <dbReference type="ARBA" id="ARBA00022723"/>
    </source>
</evidence>
<dbReference type="InterPro" id="IPR037024">
    <property type="entry name" value="NiFe_Hase_small_N_sf"/>
</dbReference>
<reference evidence="15 16" key="1">
    <citation type="submission" date="2021-03" db="EMBL/GenBank/DDBJ databases">
        <title>Genomic Encyclopedia of Type Strains, Phase IV (KMG-IV): sequencing the most valuable type-strain genomes for metagenomic binning, comparative biology and taxonomic classification.</title>
        <authorList>
            <person name="Goeker M."/>
        </authorList>
    </citation>
    <scope>NUCLEOTIDE SEQUENCE [LARGE SCALE GENOMIC DNA]</scope>
    <source>
        <strain evidence="15 16">DSM 28650</strain>
    </source>
</reference>
<comment type="subunit">
    <text evidence="5">Heterodimer of a large and a small subunit.</text>
</comment>
<dbReference type="PRINTS" id="PR00614">
    <property type="entry name" value="NIHGNASESMLL"/>
</dbReference>
<evidence type="ECO:0000256" key="5">
    <source>
        <dbReference type="ARBA" id="ARBA00011771"/>
    </source>
</evidence>
<dbReference type="Pfam" id="PF01058">
    <property type="entry name" value="Oxidored_q6"/>
    <property type="match status" value="1"/>
</dbReference>
<sequence length="290" mass="32326">MSECRINNRIRSRAQELVHKAVREISEKRKDKINLVWIEATGCSGNIISFLNADAPSFNYFITQVVNFRYTNSLMLAQGAEAFEEFTEVIKEDFIMIVDGAVTTKDNGAYTYSAYYDGSLISAADKVALAGANARYILAVGACAVSGGVSAAAPNPSGCMSVQQFLKNRRVINLPGCPCHPDWVMGTIANLILYGEPELDDFNRPKMFYGNLIHDYCERRSFFENRIFAESVGQEGCMFKLGCRGPVTRTDCPTRRWNDRVNWPVGDNTPCIGCAQVGFPDLMEPFVRME</sequence>
<keyword evidence="11" id="KW-0411">Iron-sulfur</keyword>
<dbReference type="NCBIfam" id="TIGR00391">
    <property type="entry name" value="hydA"/>
    <property type="match status" value="1"/>
</dbReference>
<evidence type="ECO:0000256" key="9">
    <source>
        <dbReference type="ARBA" id="ARBA00023002"/>
    </source>
</evidence>
<evidence type="ECO:0000256" key="6">
    <source>
        <dbReference type="ARBA" id="ARBA00022485"/>
    </source>
</evidence>
<organism evidence="15 16">
    <name type="scientific">Clostridium punense</name>
    <dbReference type="NCBI Taxonomy" id="1054297"/>
    <lineage>
        <taxon>Bacteria</taxon>
        <taxon>Bacillati</taxon>
        <taxon>Bacillota</taxon>
        <taxon>Clostridia</taxon>
        <taxon>Eubacteriales</taxon>
        <taxon>Clostridiaceae</taxon>
        <taxon>Clostridium</taxon>
    </lineage>
</organism>
<keyword evidence="16" id="KW-1185">Reference proteome</keyword>
<keyword evidence="9 15" id="KW-0560">Oxidoreductase</keyword>
<evidence type="ECO:0000259" key="14">
    <source>
        <dbReference type="Pfam" id="PF14720"/>
    </source>
</evidence>
<evidence type="ECO:0000256" key="8">
    <source>
        <dbReference type="ARBA" id="ARBA00022729"/>
    </source>
</evidence>
<evidence type="ECO:0000313" key="16">
    <source>
        <dbReference type="Proteomes" id="UP001519308"/>
    </source>
</evidence>
<keyword evidence="7" id="KW-0479">Metal-binding</keyword>
<evidence type="ECO:0000256" key="4">
    <source>
        <dbReference type="ARBA" id="ARBA00006605"/>
    </source>
</evidence>
<comment type="cofactor">
    <cofactor evidence="2">
        <name>[4Fe-4S] cluster</name>
        <dbReference type="ChEBI" id="CHEBI:49883"/>
    </cofactor>
</comment>
<dbReference type="InterPro" id="IPR027394">
    <property type="entry name" value="Cytochrome-c3_hydrogenase_C"/>
</dbReference>
<dbReference type="InterPro" id="IPR006137">
    <property type="entry name" value="NADH_UbQ_OxRdtase-like_20kDa"/>
</dbReference>
<dbReference type="InterPro" id="IPR037148">
    <property type="entry name" value="NiFe-Hase_small_C_sf"/>
</dbReference>
<dbReference type="Gene3D" id="3.40.50.700">
    <property type="entry name" value="NADH:ubiquinone oxidoreductase-like, 20kDa subunit"/>
    <property type="match status" value="1"/>
</dbReference>
<name>A0ABS4K3H0_9CLOT</name>
<evidence type="ECO:0000256" key="1">
    <source>
        <dbReference type="ARBA" id="ARBA00001927"/>
    </source>
</evidence>
<proteinExistence type="inferred from homology"/>
<evidence type="ECO:0000256" key="11">
    <source>
        <dbReference type="ARBA" id="ARBA00023014"/>
    </source>
</evidence>
<dbReference type="PIRSF" id="PIRSF000310">
    <property type="entry name" value="NiFe_hyd_ssu"/>
    <property type="match status" value="1"/>
</dbReference>
<comment type="similarity">
    <text evidence="4">Belongs to the [NiFe]/[NiFeSe] hydrogenase small subunit family.</text>
</comment>
<evidence type="ECO:0000313" key="15">
    <source>
        <dbReference type="EMBL" id="MBP2022331.1"/>
    </source>
</evidence>
<comment type="caution">
    <text evidence="15">The sequence shown here is derived from an EMBL/GenBank/DDBJ whole genome shotgun (WGS) entry which is preliminary data.</text>
</comment>
<evidence type="ECO:0000256" key="10">
    <source>
        <dbReference type="ARBA" id="ARBA00023004"/>
    </source>
</evidence>
<evidence type="ECO:0000259" key="13">
    <source>
        <dbReference type="Pfam" id="PF01058"/>
    </source>
</evidence>
<evidence type="ECO:0000256" key="12">
    <source>
        <dbReference type="ARBA" id="ARBA00023291"/>
    </source>
</evidence>
<dbReference type="GO" id="GO:0033748">
    <property type="term" value="F:hydrogenase (acceptor) activity"/>
    <property type="evidence" value="ECO:0007669"/>
    <property type="project" value="UniProtKB-EC"/>
</dbReference>
<evidence type="ECO:0000256" key="3">
    <source>
        <dbReference type="ARBA" id="ARBA00004196"/>
    </source>
</evidence>
<dbReference type="Proteomes" id="UP001519308">
    <property type="component" value="Unassembled WGS sequence"/>
</dbReference>
<evidence type="ECO:0000256" key="2">
    <source>
        <dbReference type="ARBA" id="ARBA00001966"/>
    </source>
</evidence>
<feature type="domain" description="Cytochrome-c3 hydrogenase C-terminal" evidence="14">
    <location>
        <begin position="209"/>
        <end position="286"/>
    </location>
</feature>
<gene>
    <name evidence="15" type="ORF">J2Z44_002152</name>
</gene>